<dbReference type="SUPFAM" id="SSF51905">
    <property type="entry name" value="FAD/NAD(P)-binding domain"/>
    <property type="match status" value="1"/>
</dbReference>
<sequence length="454" mass="51153">MRETYDLIIVGAGSGGCATAKTASERGLSVLLIDKRKREEIGDKLTFDTIPAYAFRELDIPYPEGNELDMKMEKLKVFSPNRKHNFEAPLDAYLTHRLLLGQRLLKYALDAGAELLPEADVINPIVEDNFLVGVRCRLANGSEKELRSKVTCDASGIRAVVRDALPKEVYKGEDIRPEDTVKCYREVRDLIGECDYTPPPDYPGWYCILQNRGYFWIVPEGDGEANVGCGLPLFADNPDPKDVTLDFFDEHPHIFGEEVYGRGTGPTPFIPMRADQPELVANGLVLVGEAGWQVATNSGFGVPGSIVAGKLAAGVAARAIETGDVSREKMWEYNVLWKRGQGAVRAFTDGIRLLVQYMDHSELNDLVRLELLGPKEFSYLWRDETFRYNIFEMAAKLFKGIGNVPLLMKVFRAYRTCVNIEKIYKKFPKDVSGFDKWKKRRDGAYKKLFKIVKK</sequence>
<dbReference type="InterPro" id="IPR036188">
    <property type="entry name" value="FAD/NAD-bd_sf"/>
</dbReference>
<dbReference type="InterPro" id="IPR050407">
    <property type="entry name" value="Geranylgeranyl_reductase"/>
</dbReference>
<dbReference type="Pfam" id="PF12831">
    <property type="entry name" value="FAD_oxidored"/>
    <property type="match status" value="1"/>
</dbReference>
<dbReference type="Gene3D" id="3.50.50.60">
    <property type="entry name" value="FAD/NAD(P)-binding domain"/>
    <property type="match status" value="1"/>
</dbReference>
<name>A0A9D8KIF0_9DELT</name>
<dbReference type="PROSITE" id="PS51257">
    <property type="entry name" value="PROKAR_LIPOPROTEIN"/>
    <property type="match status" value="1"/>
</dbReference>
<dbReference type="PANTHER" id="PTHR42685">
    <property type="entry name" value="GERANYLGERANYL DIPHOSPHATE REDUCTASE"/>
    <property type="match status" value="1"/>
</dbReference>
<dbReference type="PANTHER" id="PTHR42685:SF18">
    <property type="entry name" value="DIGERANYLGERANYLGLYCEROPHOSPHOLIPID REDUCTASE"/>
    <property type="match status" value="1"/>
</dbReference>
<proteinExistence type="predicted"/>
<accession>A0A9D8KIF0</accession>
<reference evidence="1" key="1">
    <citation type="journal article" date="2021" name="Environ. Microbiol.">
        <title>Genomic characterization of three novel Desulfobacterota classes expand the metabolic and phylogenetic diversity of the phylum.</title>
        <authorList>
            <person name="Murphy C.L."/>
            <person name="Biggerstaff J."/>
            <person name="Eichhorn A."/>
            <person name="Ewing E."/>
            <person name="Shahan R."/>
            <person name="Soriano D."/>
            <person name="Stewart S."/>
            <person name="VanMol K."/>
            <person name="Walker R."/>
            <person name="Walters P."/>
            <person name="Elshahed M.S."/>
            <person name="Youssef N.H."/>
        </authorList>
    </citation>
    <scope>NUCLEOTIDE SEQUENCE</scope>
    <source>
        <strain evidence="1">Zod_Metabat.24</strain>
    </source>
</reference>
<reference evidence="1" key="2">
    <citation type="submission" date="2021-01" db="EMBL/GenBank/DDBJ databases">
        <authorList>
            <person name="Hahn C.R."/>
            <person name="Youssef N.H."/>
            <person name="Elshahed M."/>
        </authorList>
    </citation>
    <scope>NUCLEOTIDE SEQUENCE</scope>
    <source>
        <strain evidence="1">Zod_Metabat.24</strain>
    </source>
</reference>
<dbReference type="EMBL" id="JAFGIX010000079">
    <property type="protein sequence ID" value="MBN1574425.1"/>
    <property type="molecule type" value="Genomic_DNA"/>
</dbReference>
<evidence type="ECO:0000313" key="2">
    <source>
        <dbReference type="Proteomes" id="UP000809273"/>
    </source>
</evidence>
<dbReference type="AlphaFoldDB" id="A0A9D8KIF0"/>
<protein>
    <submittedName>
        <fullName evidence="1">NAD(P)/FAD-dependent oxidoreductase</fullName>
    </submittedName>
</protein>
<organism evidence="1 2">
    <name type="scientific">Candidatus Zymogenus saltonus</name>
    <dbReference type="NCBI Taxonomy" id="2844893"/>
    <lineage>
        <taxon>Bacteria</taxon>
        <taxon>Deltaproteobacteria</taxon>
        <taxon>Candidatus Zymogenia</taxon>
        <taxon>Candidatus Zymogeniales</taxon>
        <taxon>Candidatus Zymogenaceae</taxon>
        <taxon>Candidatus Zymogenus</taxon>
    </lineage>
</organism>
<evidence type="ECO:0000313" key="1">
    <source>
        <dbReference type="EMBL" id="MBN1574425.1"/>
    </source>
</evidence>
<comment type="caution">
    <text evidence="1">The sequence shown here is derived from an EMBL/GenBank/DDBJ whole genome shotgun (WGS) entry which is preliminary data.</text>
</comment>
<dbReference type="Proteomes" id="UP000809273">
    <property type="component" value="Unassembled WGS sequence"/>
</dbReference>
<gene>
    <name evidence="1" type="ORF">JW984_14600</name>
</gene>